<feature type="coiled-coil region" evidence="1">
    <location>
        <begin position="156"/>
        <end position="183"/>
    </location>
</feature>
<sequence>MRVCAIRRETHSPRAKPARSDGEEWALSRAFPLLVGALALALLPATAATAAPAEPKPSVKELKRQLDELESRLDRLIADYNAKRVELAKAKEAEKAAKKRLEKAKAEYEAVRRTLRDIAMIRYQTSFGSPIPAPDPDDAALTQNLVAEQAARLQRFAEVREERRRAAAEAKALRERVADQTKAVAGRRTEAEKLIREIKEKMDKLVPVAPGRRPGGWAHELPSGPDNITPRTRLMRTEILKRFDLRYPVGCYRHDTMGEHPLGRACDFMLSSGGAMPTPEMQRLGDEIAEWAIKNGRKLGVKYVIWKQRIYHMARPGWRLMADRGGITANHYDHVHISMY</sequence>
<keyword evidence="4" id="KW-1185">Reference proteome</keyword>
<name>D6Y4Q3_THEBD</name>
<dbReference type="Proteomes" id="UP000006640">
    <property type="component" value="Chromosome"/>
</dbReference>
<dbReference type="eggNOG" id="COG3883">
    <property type="taxonomic scope" value="Bacteria"/>
</dbReference>
<feature type="coiled-coil region" evidence="1">
    <location>
        <begin position="59"/>
        <end position="118"/>
    </location>
</feature>
<gene>
    <name evidence="3" type="ordered locus">Tbis_2527</name>
</gene>
<dbReference type="InterPro" id="IPR058593">
    <property type="entry name" value="ARB_07466-like_C"/>
</dbReference>
<dbReference type="EMBL" id="CP001874">
    <property type="protein sequence ID" value="ADG89229.1"/>
    <property type="molecule type" value="Genomic_DNA"/>
</dbReference>
<feature type="domain" description="ARB-07466-like C-terminal" evidence="2">
    <location>
        <begin position="226"/>
        <end position="332"/>
    </location>
</feature>
<evidence type="ECO:0000313" key="3">
    <source>
        <dbReference type="EMBL" id="ADG89229.1"/>
    </source>
</evidence>
<evidence type="ECO:0000256" key="1">
    <source>
        <dbReference type="SAM" id="Coils"/>
    </source>
</evidence>
<dbReference type="HOGENOM" id="CLU_073856_0_0_11"/>
<dbReference type="STRING" id="469371.Tbis_2527"/>
<dbReference type="KEGG" id="tbi:Tbis_2527"/>
<evidence type="ECO:0000313" key="4">
    <source>
        <dbReference type="Proteomes" id="UP000006640"/>
    </source>
</evidence>
<accession>D6Y4Q3</accession>
<dbReference type="Pfam" id="PF26571">
    <property type="entry name" value="VldE"/>
    <property type="match status" value="1"/>
</dbReference>
<proteinExistence type="predicted"/>
<organism evidence="3 4">
    <name type="scientific">Thermobispora bispora (strain ATCC 19993 / DSM 43833 / CBS 139.67 / JCM 10125 / KCTC 9307 / NBRC 14880 / R51)</name>
    <dbReference type="NCBI Taxonomy" id="469371"/>
    <lineage>
        <taxon>Bacteria</taxon>
        <taxon>Bacillati</taxon>
        <taxon>Actinomycetota</taxon>
        <taxon>Actinomycetes</taxon>
        <taxon>Streptosporangiales</taxon>
        <taxon>Streptosporangiaceae</taxon>
        <taxon>Thermobispora</taxon>
    </lineage>
</organism>
<dbReference type="AlphaFoldDB" id="D6Y4Q3"/>
<evidence type="ECO:0000259" key="2">
    <source>
        <dbReference type="Pfam" id="PF26571"/>
    </source>
</evidence>
<reference evidence="3 4" key="1">
    <citation type="submission" date="2010-01" db="EMBL/GenBank/DDBJ databases">
        <title>The complete genome of Thermobispora bispora DSM 43833.</title>
        <authorList>
            <consortium name="US DOE Joint Genome Institute (JGI-PGF)"/>
            <person name="Lucas S."/>
            <person name="Copeland A."/>
            <person name="Lapidus A."/>
            <person name="Glavina del Rio T."/>
            <person name="Dalin E."/>
            <person name="Tice H."/>
            <person name="Bruce D."/>
            <person name="Goodwin L."/>
            <person name="Pitluck S."/>
            <person name="Kyrpides N."/>
            <person name="Mavromatis K."/>
            <person name="Ivanova N."/>
            <person name="Mikhailova N."/>
            <person name="Chertkov O."/>
            <person name="Brettin T."/>
            <person name="Detter J.C."/>
            <person name="Han C."/>
            <person name="Larimer F."/>
            <person name="Land M."/>
            <person name="Hauser L."/>
            <person name="Markowitz V."/>
            <person name="Cheng J.-F."/>
            <person name="Hugenholtz P."/>
            <person name="Woyke T."/>
            <person name="Wu D."/>
            <person name="Jando M."/>
            <person name="Schneider S."/>
            <person name="Klenk H.-P."/>
            <person name="Eisen J.A."/>
        </authorList>
    </citation>
    <scope>NUCLEOTIDE SEQUENCE [LARGE SCALE GENOMIC DNA]</scope>
    <source>
        <strain evidence="4">ATCC 19993 / DSM 43833 / CBS 139.67 / JCM 10125 / KCTC 9307 / NBRC 14880 / R51</strain>
    </source>
</reference>
<protein>
    <recommendedName>
        <fullName evidence="2">ARB-07466-like C-terminal domain-containing protein</fullName>
    </recommendedName>
</protein>
<keyword evidence="1" id="KW-0175">Coiled coil</keyword>